<dbReference type="OrthoDB" id="191150at2759"/>
<dbReference type="GO" id="GO:0005886">
    <property type="term" value="C:plasma membrane"/>
    <property type="evidence" value="ECO:0007669"/>
    <property type="project" value="TreeGrafter"/>
</dbReference>
<gene>
    <name evidence="3" type="ORF">K504DRAFT_187413</name>
</gene>
<keyword evidence="4" id="KW-1185">Reference proteome</keyword>
<sequence length="576" mass="61027">MLSTARWSVRLSRLPVRAFVTKSTPTPHRRVFHSQRTPPISSQKPPPPSDTSVQSQNVPPLSNPNEPSEANAAATEQPSRVEAVSTALATTPDAENSLVTPVYIPEDPNGVLKETHPVMKLLDNSTLVIQRQLELMNVLVGFEQANRYIIMDPHGNHIGYLAERDHGIGSTITRQMFKTHRSFTTHVFDKDEKEVLRFHRPFAWISSRIRVYDAVGSNENAYTSSIALQGTSPGSLDTQTSASVSSLPLSDMRIIGSAEQEWGLLRRKYNLFLARNLEDPSNAPQLASGDLPLSNSKALQVSEGDPREVGMVQFARVDEPFLSWDFSLMSEDRRLIGSVNRNFAGFAREIFTDMGVYALRMDSAGLATTTSEPNSIPDLSHEHQPGMTLDQRAVMLATAVSVDFDYFSRHSGGVGGGMWPLWMPWFGGEAAGGAAAGEAGAIGAAAGETGIASEVGAAARGVGAGEGAIAGAGSMAGYEAMRTRTNDQQNNIDDQSPQAGGDQSPFAPDEQSGGEDVWGQGNDPMGKDSNDDFWGGGGGGGGGGSSDGSGGGSSGGGGEAGGEGGGLLQNILDFFE</sequence>
<feature type="compositionally biased region" description="Polar residues" evidence="2">
    <location>
        <begin position="488"/>
        <end position="498"/>
    </location>
</feature>
<dbReference type="InterPro" id="IPR005552">
    <property type="entry name" value="Scramblase"/>
</dbReference>
<evidence type="ECO:0000256" key="2">
    <source>
        <dbReference type="SAM" id="MobiDB-lite"/>
    </source>
</evidence>
<feature type="region of interest" description="Disordered" evidence="2">
    <location>
        <begin position="488"/>
        <end position="576"/>
    </location>
</feature>
<dbReference type="GO" id="GO:0017128">
    <property type="term" value="F:phospholipid scramblase activity"/>
    <property type="evidence" value="ECO:0007669"/>
    <property type="project" value="InterPro"/>
</dbReference>
<comment type="similarity">
    <text evidence="1">Belongs to the phospholipid scramblase family.</text>
</comment>
<dbReference type="EMBL" id="MU005790">
    <property type="protein sequence ID" value="KAF2703054.1"/>
    <property type="molecule type" value="Genomic_DNA"/>
</dbReference>
<name>A0A6G1JR09_9PLEO</name>
<proteinExistence type="inferred from homology"/>
<feature type="compositionally biased region" description="Gly residues" evidence="2">
    <location>
        <begin position="534"/>
        <end position="567"/>
    </location>
</feature>
<evidence type="ECO:0000313" key="3">
    <source>
        <dbReference type="EMBL" id="KAF2703054.1"/>
    </source>
</evidence>
<protein>
    <submittedName>
        <fullName evidence="3">Scramblase-domain-containing protein</fullName>
    </submittedName>
</protein>
<evidence type="ECO:0000256" key="1">
    <source>
        <dbReference type="ARBA" id="ARBA00005350"/>
    </source>
</evidence>
<feature type="compositionally biased region" description="Low complexity" evidence="2">
    <location>
        <begin position="63"/>
        <end position="74"/>
    </location>
</feature>
<dbReference type="Proteomes" id="UP000799428">
    <property type="component" value="Unassembled WGS sequence"/>
</dbReference>
<dbReference type="Pfam" id="PF03803">
    <property type="entry name" value="Scramblase"/>
    <property type="match status" value="2"/>
</dbReference>
<feature type="region of interest" description="Disordered" evidence="2">
    <location>
        <begin position="25"/>
        <end position="83"/>
    </location>
</feature>
<dbReference type="PANTHER" id="PTHR23248:SF9">
    <property type="entry name" value="PHOSPHOLIPID SCRAMBLASE"/>
    <property type="match status" value="1"/>
</dbReference>
<reference evidence="3" key="1">
    <citation type="journal article" date="2020" name="Stud. Mycol.">
        <title>101 Dothideomycetes genomes: a test case for predicting lifestyles and emergence of pathogens.</title>
        <authorList>
            <person name="Haridas S."/>
            <person name="Albert R."/>
            <person name="Binder M."/>
            <person name="Bloem J."/>
            <person name="Labutti K."/>
            <person name="Salamov A."/>
            <person name="Andreopoulos B."/>
            <person name="Baker S."/>
            <person name="Barry K."/>
            <person name="Bills G."/>
            <person name="Bluhm B."/>
            <person name="Cannon C."/>
            <person name="Castanera R."/>
            <person name="Culley D."/>
            <person name="Daum C."/>
            <person name="Ezra D."/>
            <person name="Gonzalez J."/>
            <person name="Henrissat B."/>
            <person name="Kuo A."/>
            <person name="Liang C."/>
            <person name="Lipzen A."/>
            <person name="Lutzoni F."/>
            <person name="Magnuson J."/>
            <person name="Mondo S."/>
            <person name="Nolan M."/>
            <person name="Ohm R."/>
            <person name="Pangilinan J."/>
            <person name="Park H.-J."/>
            <person name="Ramirez L."/>
            <person name="Alfaro M."/>
            <person name="Sun H."/>
            <person name="Tritt A."/>
            <person name="Yoshinaga Y."/>
            <person name="Zwiers L.-H."/>
            <person name="Turgeon B."/>
            <person name="Goodwin S."/>
            <person name="Spatafora J."/>
            <person name="Crous P."/>
            <person name="Grigoriev I."/>
        </authorList>
    </citation>
    <scope>NUCLEOTIDE SEQUENCE</scope>
    <source>
        <strain evidence="3">CBS 279.74</strain>
    </source>
</reference>
<dbReference type="AlphaFoldDB" id="A0A6G1JR09"/>
<evidence type="ECO:0000313" key="4">
    <source>
        <dbReference type="Proteomes" id="UP000799428"/>
    </source>
</evidence>
<accession>A0A6G1JR09</accession>
<dbReference type="PANTHER" id="PTHR23248">
    <property type="entry name" value="PHOSPHOLIPID SCRAMBLASE-RELATED"/>
    <property type="match status" value="1"/>
</dbReference>
<organism evidence="3 4">
    <name type="scientific">Pleomassaria siparia CBS 279.74</name>
    <dbReference type="NCBI Taxonomy" id="1314801"/>
    <lineage>
        <taxon>Eukaryota</taxon>
        <taxon>Fungi</taxon>
        <taxon>Dikarya</taxon>
        <taxon>Ascomycota</taxon>
        <taxon>Pezizomycotina</taxon>
        <taxon>Dothideomycetes</taxon>
        <taxon>Pleosporomycetidae</taxon>
        <taxon>Pleosporales</taxon>
        <taxon>Pleomassariaceae</taxon>
        <taxon>Pleomassaria</taxon>
    </lineage>
</organism>
<feature type="compositionally biased region" description="Polar residues" evidence="2">
    <location>
        <begin position="50"/>
        <end position="60"/>
    </location>
</feature>